<keyword evidence="3" id="KW-0808">Transferase</keyword>
<evidence type="ECO:0000256" key="3">
    <source>
        <dbReference type="ARBA" id="ARBA00022679"/>
    </source>
</evidence>
<dbReference type="GO" id="GO:0016567">
    <property type="term" value="P:protein ubiquitination"/>
    <property type="evidence" value="ECO:0007669"/>
    <property type="project" value="InterPro"/>
</dbReference>
<dbReference type="PROSITE" id="PS51873">
    <property type="entry name" value="TRIAD"/>
    <property type="match status" value="1"/>
</dbReference>
<sequence>MTVRKSTTITPLHSPKRSGICIPRDTRTSRLLRRLRPRSLGNPFHSSTIPRGESESLLDEPELISRIVEVAEPITESPHPVHTDGAATLEQSVQATTTFDDGSPDAEQGSNVIPSPRLSSTIYTLEDFTHIDIVSGEADRRSFSISRDQPATVSPQGHHDRIGCTGTPVRLGDNLVDGSLIVPNPYCVIDPPNAIENDPNLGHSALISGKSLALDLNDTSEFTGSYTSAEEQQQHEVAETGVLLQENQRLLAEVRELRDALSKQSSPPNSQDEARPGGQGSVQRSARNGKPKRPLVLSSVIQDVTLRDLVLKRTFKRHSRTSSTTDTGTITLDTPLSAAQATHFTQVMDDIAAKNLPLPIVICAVCHLPKFKHKDANSPKGGSYLSEIVALSPGVPVKLEDFNPIWSTTDCCRKFVCNTCLSAAVVEGIRHHWWYDLAHVDSPWLKCPVPCCTYSLPLQYNLDILDTLEELGVPNAVAYTQQFERANQLRSALQALPSWPGKREARLAIALHDRLVKHTSMRPLLENVSTNTDTNTMPPRVELLPIDTADGQATLQIPIFTHLLRPRVPRDCIVCAETHDEFTSGYPQLWNRAIKGFTGEWTWRILFFPTAEILPDCQHEFHICRNCLATHISTQIESQSRNAVDNIACPTPDCSHKFTHAEIRNLASPETFAKYDRYAVLNTISLLSNFRWCLREGCTFGSLYDDPSTTSTQSVSSHDPNHILCTECTFSMCYTCQTPWHHSLTCAEYESLRAHGDPRYMHTQKWISQNTKGCPGADCGVPVQKGSGCFHMTCSECKHEFCWECLANWDDIVVYGRFRLEGHRVGCYFRGEDAVPPTQVLGRDLERGLTRLGAGPVAA</sequence>
<dbReference type="Pfam" id="PF22191">
    <property type="entry name" value="IBR_1"/>
    <property type="match status" value="1"/>
</dbReference>
<keyword evidence="8" id="KW-0862">Zinc</keyword>
<dbReference type="InterPro" id="IPR002867">
    <property type="entry name" value="IBR_dom"/>
</dbReference>
<dbReference type="GO" id="GO:0061630">
    <property type="term" value="F:ubiquitin protein ligase activity"/>
    <property type="evidence" value="ECO:0007669"/>
    <property type="project" value="UniProtKB-EC"/>
</dbReference>
<protein>
    <recommendedName>
        <fullName evidence="2">RBR-type E3 ubiquitin transferase</fullName>
        <ecNumber evidence="2">2.3.2.31</ecNumber>
    </recommendedName>
</protein>
<feature type="domain" description="RING-type" evidence="10">
    <location>
        <begin position="568"/>
        <end position="831"/>
    </location>
</feature>
<feature type="region of interest" description="Disordered" evidence="9">
    <location>
        <begin position="38"/>
        <end position="58"/>
    </location>
</feature>
<feature type="region of interest" description="Disordered" evidence="9">
    <location>
        <begin position="97"/>
        <end position="116"/>
    </location>
</feature>
<evidence type="ECO:0000256" key="7">
    <source>
        <dbReference type="ARBA" id="ARBA00022786"/>
    </source>
</evidence>
<feature type="compositionally biased region" description="Polar residues" evidence="9">
    <location>
        <begin position="262"/>
        <end position="271"/>
    </location>
</feature>
<evidence type="ECO:0000313" key="12">
    <source>
        <dbReference type="Proteomes" id="UP001295740"/>
    </source>
</evidence>
<keyword evidence="7" id="KW-0833">Ubl conjugation pathway</keyword>
<dbReference type="Proteomes" id="UP001295740">
    <property type="component" value="Unassembled WGS sequence"/>
</dbReference>
<evidence type="ECO:0000256" key="1">
    <source>
        <dbReference type="ARBA" id="ARBA00001798"/>
    </source>
</evidence>
<evidence type="ECO:0000256" key="6">
    <source>
        <dbReference type="ARBA" id="ARBA00022771"/>
    </source>
</evidence>
<gene>
    <name evidence="11" type="ORF">KHLLAP_LOCUS6294</name>
</gene>
<keyword evidence="5" id="KW-0677">Repeat</keyword>
<dbReference type="InterPro" id="IPR013083">
    <property type="entry name" value="Znf_RING/FYVE/PHD"/>
</dbReference>
<feature type="region of interest" description="Disordered" evidence="9">
    <location>
        <begin position="1"/>
        <end position="20"/>
    </location>
</feature>
<organism evidence="11 12">
    <name type="scientific">Anthostomella pinea</name>
    <dbReference type="NCBI Taxonomy" id="933095"/>
    <lineage>
        <taxon>Eukaryota</taxon>
        <taxon>Fungi</taxon>
        <taxon>Dikarya</taxon>
        <taxon>Ascomycota</taxon>
        <taxon>Pezizomycotina</taxon>
        <taxon>Sordariomycetes</taxon>
        <taxon>Xylariomycetidae</taxon>
        <taxon>Xylariales</taxon>
        <taxon>Xylariaceae</taxon>
        <taxon>Anthostomella</taxon>
    </lineage>
</organism>
<dbReference type="Gene3D" id="1.20.120.1750">
    <property type="match status" value="1"/>
</dbReference>
<dbReference type="EC" id="2.3.2.31" evidence="2"/>
<evidence type="ECO:0000259" key="10">
    <source>
        <dbReference type="PROSITE" id="PS51873"/>
    </source>
</evidence>
<dbReference type="GO" id="GO:0008270">
    <property type="term" value="F:zinc ion binding"/>
    <property type="evidence" value="ECO:0007669"/>
    <property type="project" value="UniProtKB-KW"/>
</dbReference>
<keyword evidence="4" id="KW-0479">Metal-binding</keyword>
<evidence type="ECO:0000256" key="8">
    <source>
        <dbReference type="ARBA" id="ARBA00022833"/>
    </source>
</evidence>
<evidence type="ECO:0000256" key="4">
    <source>
        <dbReference type="ARBA" id="ARBA00022723"/>
    </source>
</evidence>
<dbReference type="SUPFAM" id="SSF57850">
    <property type="entry name" value="RING/U-box"/>
    <property type="match status" value="3"/>
</dbReference>
<name>A0AAI8VJM3_9PEZI</name>
<comment type="caution">
    <text evidence="11">The sequence shown here is derived from an EMBL/GenBank/DDBJ whole genome shotgun (WGS) entry which is preliminary data.</text>
</comment>
<reference evidence="11" key="1">
    <citation type="submission" date="2023-10" db="EMBL/GenBank/DDBJ databases">
        <authorList>
            <person name="Hackl T."/>
        </authorList>
    </citation>
    <scope>NUCLEOTIDE SEQUENCE</scope>
</reference>
<dbReference type="EMBL" id="CAUWAG010000007">
    <property type="protein sequence ID" value="CAJ2505826.1"/>
    <property type="molecule type" value="Genomic_DNA"/>
</dbReference>
<evidence type="ECO:0000313" key="11">
    <source>
        <dbReference type="EMBL" id="CAJ2505826.1"/>
    </source>
</evidence>
<keyword evidence="6" id="KW-0863">Zinc-finger</keyword>
<feature type="compositionally biased region" description="Polar residues" evidence="9">
    <location>
        <begin position="1"/>
        <end position="11"/>
    </location>
</feature>
<dbReference type="PANTHER" id="PTHR11685">
    <property type="entry name" value="RBR FAMILY RING FINGER AND IBR DOMAIN-CONTAINING"/>
    <property type="match status" value="1"/>
</dbReference>
<keyword evidence="12" id="KW-1185">Reference proteome</keyword>
<evidence type="ECO:0000256" key="2">
    <source>
        <dbReference type="ARBA" id="ARBA00012251"/>
    </source>
</evidence>
<dbReference type="CDD" id="cd20335">
    <property type="entry name" value="BRcat_RBR"/>
    <property type="match status" value="1"/>
</dbReference>
<comment type="catalytic activity">
    <reaction evidence="1">
        <text>[E2 ubiquitin-conjugating enzyme]-S-ubiquitinyl-L-cysteine + [acceptor protein]-L-lysine = [E2 ubiquitin-conjugating enzyme]-L-cysteine + [acceptor protein]-N(6)-ubiquitinyl-L-lysine.</text>
        <dbReference type="EC" id="2.3.2.31"/>
    </reaction>
</comment>
<dbReference type="Pfam" id="PF01485">
    <property type="entry name" value="IBR"/>
    <property type="match status" value="1"/>
</dbReference>
<feature type="region of interest" description="Disordered" evidence="9">
    <location>
        <begin position="258"/>
        <end position="294"/>
    </location>
</feature>
<dbReference type="InterPro" id="IPR031127">
    <property type="entry name" value="E3_UB_ligase_RBR"/>
</dbReference>
<dbReference type="SMART" id="SM00647">
    <property type="entry name" value="IBR"/>
    <property type="match status" value="2"/>
</dbReference>
<dbReference type="Gene3D" id="3.30.40.10">
    <property type="entry name" value="Zinc/RING finger domain, C3HC4 (zinc finger)"/>
    <property type="match status" value="1"/>
</dbReference>
<evidence type="ECO:0000256" key="9">
    <source>
        <dbReference type="SAM" id="MobiDB-lite"/>
    </source>
</evidence>
<dbReference type="InterPro" id="IPR044066">
    <property type="entry name" value="TRIAD_supradom"/>
</dbReference>
<evidence type="ECO:0000256" key="5">
    <source>
        <dbReference type="ARBA" id="ARBA00022737"/>
    </source>
</evidence>
<accession>A0AAI8VJM3</accession>
<proteinExistence type="predicted"/>
<dbReference type="AlphaFoldDB" id="A0AAI8VJM3"/>